<name>A0A6J4QJF9_9ACTN</name>
<protein>
    <submittedName>
        <fullName evidence="1">Uncharacterized protein</fullName>
    </submittedName>
</protein>
<proteinExistence type="predicted"/>
<dbReference type="AlphaFoldDB" id="A0A6J4QJF9"/>
<accession>A0A6J4QJF9</accession>
<reference evidence="1" key="1">
    <citation type="submission" date="2020-02" db="EMBL/GenBank/DDBJ databases">
        <authorList>
            <person name="Meier V. D."/>
        </authorList>
    </citation>
    <scope>NUCLEOTIDE SEQUENCE</scope>
    <source>
        <strain evidence="1">AVDCRST_MAG28</strain>
    </source>
</reference>
<gene>
    <name evidence="1" type="ORF">AVDCRST_MAG28-642</name>
</gene>
<organism evidence="1">
    <name type="scientific">uncultured Rubrobacteraceae bacterium</name>
    <dbReference type="NCBI Taxonomy" id="349277"/>
    <lineage>
        <taxon>Bacteria</taxon>
        <taxon>Bacillati</taxon>
        <taxon>Actinomycetota</taxon>
        <taxon>Rubrobacteria</taxon>
        <taxon>Rubrobacterales</taxon>
        <taxon>Rubrobacteraceae</taxon>
        <taxon>environmental samples</taxon>
    </lineage>
</organism>
<sequence length="103" mass="11649">MAAQPEREGVRILRTTPANGWWAAYAVRREGDGPKIEQERISSFALCEDAKGDRFVSGVREGGELCVVRDDFVGHFSSKNRWKIRAAAERFVRARAQERGEII</sequence>
<evidence type="ECO:0000313" key="1">
    <source>
        <dbReference type="EMBL" id="CAA9445218.1"/>
    </source>
</evidence>
<dbReference type="EMBL" id="CADCVE010000018">
    <property type="protein sequence ID" value="CAA9445218.1"/>
    <property type="molecule type" value="Genomic_DNA"/>
</dbReference>